<dbReference type="InterPro" id="IPR050563">
    <property type="entry name" value="4-hydroxybenzoyl-CoA_TE"/>
</dbReference>
<comment type="caution">
    <text evidence="3">The sequence shown here is derived from an EMBL/GenBank/DDBJ whole genome shotgun (WGS) entry which is preliminary data.</text>
</comment>
<name>A0A7K0KHP7_9BACT</name>
<dbReference type="RefSeq" id="WP_154534940.1">
    <property type="nucleotide sequence ID" value="NZ_VUNG01000035.1"/>
</dbReference>
<dbReference type="Proteomes" id="UP000438914">
    <property type="component" value="Unassembled WGS sequence"/>
</dbReference>
<reference evidence="3 4" key="1">
    <citation type="submission" date="2019-08" db="EMBL/GenBank/DDBJ databases">
        <title>In-depth cultivation of the pig gut microbiome towards novel bacterial diversity and tailored functional studies.</title>
        <authorList>
            <person name="Wylensek D."/>
            <person name="Hitch T.C.A."/>
            <person name="Clavel T."/>
        </authorList>
    </citation>
    <scope>NUCLEOTIDE SEQUENCE [LARGE SCALE GENOMIC DNA]</scope>
    <source>
        <strain evidence="3 4">LKV-178-WT-2A</strain>
    </source>
</reference>
<keyword evidence="2" id="KW-0378">Hydrolase</keyword>
<dbReference type="GO" id="GO:0047617">
    <property type="term" value="F:fatty acyl-CoA hydrolase activity"/>
    <property type="evidence" value="ECO:0007669"/>
    <property type="project" value="TreeGrafter"/>
</dbReference>
<dbReference type="CDD" id="cd00586">
    <property type="entry name" value="4HBT"/>
    <property type="match status" value="1"/>
</dbReference>
<comment type="similarity">
    <text evidence="1">Belongs to the 4-hydroxybenzoyl-CoA thioesterase family.</text>
</comment>
<proteinExistence type="inferred from homology"/>
<dbReference type="EMBL" id="VUNG01000035">
    <property type="protein sequence ID" value="MST85352.1"/>
    <property type="molecule type" value="Genomic_DNA"/>
</dbReference>
<dbReference type="PANTHER" id="PTHR31793">
    <property type="entry name" value="4-HYDROXYBENZOYL-COA THIOESTERASE FAMILY MEMBER"/>
    <property type="match status" value="1"/>
</dbReference>
<gene>
    <name evidence="3" type="ORF">FYJ73_11865</name>
</gene>
<evidence type="ECO:0000313" key="4">
    <source>
        <dbReference type="Proteomes" id="UP000438914"/>
    </source>
</evidence>
<evidence type="ECO:0000256" key="1">
    <source>
        <dbReference type="ARBA" id="ARBA00005953"/>
    </source>
</evidence>
<evidence type="ECO:0000256" key="2">
    <source>
        <dbReference type="ARBA" id="ARBA00022801"/>
    </source>
</evidence>
<sequence>MKETQDEKEQQSVVFHHTLPIQLRWNDADQFGHINNTLYFQYYDMAKMDYFANIPNTKIDQRHAIVTVHVDADFLSQVHIGDHVAVETAITHIGHKSFQLAQRLVDTDTQQLKCVGKTIMVAYDLETNEAVEMWPDWVEAIERFEGKKLR</sequence>
<accession>A0A7K0KHP7</accession>
<organism evidence="3 4">
    <name type="scientific">Hallella mizrahii</name>
    <dbReference type="NCBI Taxonomy" id="2606637"/>
    <lineage>
        <taxon>Bacteria</taxon>
        <taxon>Pseudomonadati</taxon>
        <taxon>Bacteroidota</taxon>
        <taxon>Bacteroidia</taxon>
        <taxon>Bacteroidales</taxon>
        <taxon>Prevotellaceae</taxon>
        <taxon>Hallella</taxon>
    </lineage>
</organism>
<evidence type="ECO:0000313" key="3">
    <source>
        <dbReference type="EMBL" id="MST85352.1"/>
    </source>
</evidence>
<dbReference type="InterPro" id="IPR029069">
    <property type="entry name" value="HotDog_dom_sf"/>
</dbReference>
<keyword evidence="4" id="KW-1185">Reference proteome</keyword>
<dbReference type="Gene3D" id="3.10.129.10">
    <property type="entry name" value="Hotdog Thioesterase"/>
    <property type="match status" value="1"/>
</dbReference>
<protein>
    <submittedName>
        <fullName evidence="3">Acyl-CoA thioesterase</fullName>
    </submittedName>
</protein>
<dbReference type="AlphaFoldDB" id="A0A7K0KHP7"/>
<dbReference type="SUPFAM" id="SSF54637">
    <property type="entry name" value="Thioesterase/thiol ester dehydrase-isomerase"/>
    <property type="match status" value="1"/>
</dbReference>
<dbReference type="Pfam" id="PF13279">
    <property type="entry name" value="4HBT_2"/>
    <property type="match status" value="1"/>
</dbReference>
<dbReference type="PANTHER" id="PTHR31793:SF27">
    <property type="entry name" value="NOVEL THIOESTERASE SUPERFAMILY DOMAIN AND SAPOSIN A-TYPE DOMAIN CONTAINING PROTEIN (0610012H03RIK)"/>
    <property type="match status" value="1"/>
</dbReference>